<name>A0ACC1IPV6_9FUNG</name>
<gene>
    <name evidence="1" type="ORF">LPJ66_002665</name>
</gene>
<accession>A0ACC1IPV6</accession>
<evidence type="ECO:0000313" key="1">
    <source>
        <dbReference type="EMBL" id="KAJ1898567.1"/>
    </source>
</evidence>
<sequence length="105" mass="12699">MGLCPIPSCRTIETQGHMFMCPRWECEILTRDDFYWDLWNPAADLAAEMVNIFQLYPRPRVYILKELEKRVNAHYRDKKLDLDMRRGWKKLTEKRKNNYEICITG</sequence>
<organism evidence="1 2">
    <name type="scientific">Kickxella alabastrina</name>
    <dbReference type="NCBI Taxonomy" id="61397"/>
    <lineage>
        <taxon>Eukaryota</taxon>
        <taxon>Fungi</taxon>
        <taxon>Fungi incertae sedis</taxon>
        <taxon>Zoopagomycota</taxon>
        <taxon>Kickxellomycotina</taxon>
        <taxon>Kickxellomycetes</taxon>
        <taxon>Kickxellales</taxon>
        <taxon>Kickxellaceae</taxon>
        <taxon>Kickxella</taxon>
    </lineage>
</organism>
<dbReference type="Proteomes" id="UP001150581">
    <property type="component" value="Unassembled WGS sequence"/>
</dbReference>
<keyword evidence="2" id="KW-1185">Reference proteome</keyword>
<dbReference type="EMBL" id="JANBPG010000227">
    <property type="protein sequence ID" value="KAJ1898567.1"/>
    <property type="molecule type" value="Genomic_DNA"/>
</dbReference>
<reference evidence="1" key="1">
    <citation type="submission" date="2022-07" db="EMBL/GenBank/DDBJ databases">
        <title>Phylogenomic reconstructions and comparative analyses of Kickxellomycotina fungi.</title>
        <authorList>
            <person name="Reynolds N.K."/>
            <person name="Stajich J.E."/>
            <person name="Barry K."/>
            <person name="Grigoriev I.V."/>
            <person name="Crous P."/>
            <person name="Smith M.E."/>
        </authorList>
    </citation>
    <scope>NUCLEOTIDE SEQUENCE</scope>
    <source>
        <strain evidence="1">Benny 63K</strain>
    </source>
</reference>
<evidence type="ECO:0000313" key="2">
    <source>
        <dbReference type="Proteomes" id="UP001150581"/>
    </source>
</evidence>
<protein>
    <submittedName>
        <fullName evidence="1">Uncharacterized protein</fullName>
    </submittedName>
</protein>
<proteinExistence type="predicted"/>
<comment type="caution">
    <text evidence="1">The sequence shown here is derived from an EMBL/GenBank/DDBJ whole genome shotgun (WGS) entry which is preliminary data.</text>
</comment>